<evidence type="ECO:0000259" key="8">
    <source>
        <dbReference type="PROSITE" id="PS50011"/>
    </source>
</evidence>
<evidence type="ECO:0000256" key="2">
    <source>
        <dbReference type="ARBA" id="ARBA00022741"/>
    </source>
</evidence>
<evidence type="ECO:0000313" key="10">
    <source>
        <dbReference type="Proteomes" id="UP000728032"/>
    </source>
</evidence>
<keyword evidence="7" id="KW-0723">Serine/threonine-protein kinase</keyword>
<dbReference type="InterPro" id="IPR017441">
    <property type="entry name" value="Protein_kinase_ATP_BS"/>
</dbReference>
<dbReference type="InterPro" id="IPR011009">
    <property type="entry name" value="Kinase-like_dom_sf"/>
</dbReference>
<dbReference type="PROSITE" id="PS00107">
    <property type="entry name" value="PROTEIN_KINASE_ATP"/>
    <property type="match status" value="1"/>
</dbReference>
<dbReference type="Gene3D" id="1.10.510.10">
    <property type="entry name" value="Transferase(Phosphotransferase) domain 1"/>
    <property type="match status" value="1"/>
</dbReference>
<dbReference type="PROSITE" id="PS00108">
    <property type="entry name" value="PROTEIN_KINASE_ST"/>
    <property type="match status" value="1"/>
</dbReference>
<name>A0A7R9M889_9ACAR</name>
<evidence type="ECO:0000256" key="1">
    <source>
        <dbReference type="ARBA" id="ARBA00022679"/>
    </source>
</evidence>
<feature type="non-terminal residue" evidence="9">
    <location>
        <position position="242"/>
    </location>
</feature>
<sequence>MDEFEIIDKIGNGSFGDVFKAINKTNNNVIAIKRFKFQDYYSEKEIQKILIEIESLKQTQSEHVVEYYDSWYDGRYHHIAMELCDDSLKSIIQLKPEIFGRELGEPMNIFEYFISGVIFKQLLESVQYLHELKPQIIHRDLKPDNILITSNVKNGRFVKLCDFGLATVHDKTIHYMTKFKHTADVGDMRYMAPEVSQRKKYGHKSDIYSLSLIGCELFNNIDLSMSDYDSRAYTKVWVSYGQ</sequence>
<dbReference type="SMART" id="SM00220">
    <property type="entry name" value="S_TKc"/>
    <property type="match status" value="1"/>
</dbReference>
<comment type="similarity">
    <text evidence="5">Belongs to the protein kinase superfamily. Ser/Thr protein kinase family. GCN2 subfamily.</text>
</comment>
<dbReference type="GO" id="GO:0005737">
    <property type="term" value="C:cytoplasm"/>
    <property type="evidence" value="ECO:0007669"/>
    <property type="project" value="TreeGrafter"/>
</dbReference>
<dbReference type="OrthoDB" id="248923at2759"/>
<keyword evidence="3" id="KW-0418">Kinase</keyword>
<dbReference type="PROSITE" id="PS50011">
    <property type="entry name" value="PROTEIN_KINASE_DOM"/>
    <property type="match status" value="1"/>
</dbReference>
<dbReference type="Gene3D" id="3.30.200.20">
    <property type="entry name" value="Phosphorylase Kinase, domain 1"/>
    <property type="match status" value="1"/>
</dbReference>
<keyword evidence="4 6" id="KW-0067">ATP-binding</keyword>
<dbReference type="Proteomes" id="UP000728032">
    <property type="component" value="Unassembled WGS sequence"/>
</dbReference>
<keyword evidence="1" id="KW-0808">Transferase</keyword>
<keyword evidence="2 6" id="KW-0547">Nucleotide-binding</keyword>
<dbReference type="GO" id="GO:0005524">
    <property type="term" value="F:ATP binding"/>
    <property type="evidence" value="ECO:0007669"/>
    <property type="project" value="UniProtKB-UniRule"/>
</dbReference>
<evidence type="ECO:0000256" key="7">
    <source>
        <dbReference type="RuleBase" id="RU000304"/>
    </source>
</evidence>
<evidence type="ECO:0000256" key="3">
    <source>
        <dbReference type="ARBA" id="ARBA00022777"/>
    </source>
</evidence>
<dbReference type="EMBL" id="OC923460">
    <property type="protein sequence ID" value="CAD7654862.1"/>
    <property type="molecule type" value="Genomic_DNA"/>
</dbReference>
<evidence type="ECO:0000313" key="9">
    <source>
        <dbReference type="EMBL" id="CAD7654862.1"/>
    </source>
</evidence>
<organism evidence="9">
    <name type="scientific">Oppiella nova</name>
    <dbReference type="NCBI Taxonomy" id="334625"/>
    <lineage>
        <taxon>Eukaryota</taxon>
        <taxon>Metazoa</taxon>
        <taxon>Ecdysozoa</taxon>
        <taxon>Arthropoda</taxon>
        <taxon>Chelicerata</taxon>
        <taxon>Arachnida</taxon>
        <taxon>Acari</taxon>
        <taxon>Acariformes</taxon>
        <taxon>Sarcoptiformes</taxon>
        <taxon>Oribatida</taxon>
        <taxon>Brachypylina</taxon>
        <taxon>Oppioidea</taxon>
        <taxon>Oppiidae</taxon>
        <taxon>Oppiella</taxon>
    </lineage>
</organism>
<dbReference type="GO" id="GO:0005634">
    <property type="term" value="C:nucleus"/>
    <property type="evidence" value="ECO:0007669"/>
    <property type="project" value="TreeGrafter"/>
</dbReference>
<dbReference type="Pfam" id="PF00069">
    <property type="entry name" value="Pkinase"/>
    <property type="match status" value="1"/>
</dbReference>
<reference evidence="9" key="1">
    <citation type="submission" date="2020-11" db="EMBL/GenBank/DDBJ databases">
        <authorList>
            <person name="Tran Van P."/>
        </authorList>
    </citation>
    <scope>NUCLEOTIDE SEQUENCE</scope>
</reference>
<dbReference type="EMBL" id="CAJPVJ010008635">
    <property type="protein sequence ID" value="CAG2172049.1"/>
    <property type="molecule type" value="Genomic_DNA"/>
</dbReference>
<dbReference type="GO" id="GO:0004674">
    <property type="term" value="F:protein serine/threonine kinase activity"/>
    <property type="evidence" value="ECO:0007669"/>
    <property type="project" value="UniProtKB-KW"/>
</dbReference>
<dbReference type="PANTHER" id="PTHR11042">
    <property type="entry name" value="EUKARYOTIC TRANSLATION INITIATION FACTOR 2-ALPHA KINASE EIF2-ALPHA KINASE -RELATED"/>
    <property type="match status" value="1"/>
</dbReference>
<dbReference type="SUPFAM" id="SSF56112">
    <property type="entry name" value="Protein kinase-like (PK-like)"/>
    <property type="match status" value="1"/>
</dbReference>
<dbReference type="InterPro" id="IPR050339">
    <property type="entry name" value="CC_SR_Kinase"/>
</dbReference>
<dbReference type="InterPro" id="IPR000719">
    <property type="entry name" value="Prot_kinase_dom"/>
</dbReference>
<dbReference type="AlphaFoldDB" id="A0A7R9M889"/>
<keyword evidence="10" id="KW-1185">Reference proteome</keyword>
<evidence type="ECO:0000256" key="4">
    <source>
        <dbReference type="ARBA" id="ARBA00022840"/>
    </source>
</evidence>
<accession>A0A7R9M889</accession>
<feature type="binding site" evidence="6">
    <location>
        <position position="33"/>
    </location>
    <ligand>
        <name>ATP</name>
        <dbReference type="ChEBI" id="CHEBI:30616"/>
    </ligand>
</feature>
<proteinExistence type="inferred from homology"/>
<evidence type="ECO:0000256" key="6">
    <source>
        <dbReference type="PROSITE-ProRule" id="PRU10141"/>
    </source>
</evidence>
<protein>
    <recommendedName>
        <fullName evidence="8">Protein kinase domain-containing protein</fullName>
    </recommendedName>
</protein>
<evidence type="ECO:0000256" key="5">
    <source>
        <dbReference type="ARBA" id="ARBA00037982"/>
    </source>
</evidence>
<dbReference type="InterPro" id="IPR008271">
    <property type="entry name" value="Ser/Thr_kinase_AS"/>
</dbReference>
<gene>
    <name evidence="9" type="ORF">ONB1V03_LOCUS11507</name>
</gene>
<feature type="domain" description="Protein kinase" evidence="8">
    <location>
        <begin position="4"/>
        <end position="242"/>
    </location>
</feature>